<organism evidence="2 3">
    <name type="scientific">Pleurodeles waltl</name>
    <name type="common">Iberian ribbed newt</name>
    <dbReference type="NCBI Taxonomy" id="8319"/>
    <lineage>
        <taxon>Eukaryota</taxon>
        <taxon>Metazoa</taxon>
        <taxon>Chordata</taxon>
        <taxon>Craniata</taxon>
        <taxon>Vertebrata</taxon>
        <taxon>Euteleostomi</taxon>
        <taxon>Amphibia</taxon>
        <taxon>Batrachia</taxon>
        <taxon>Caudata</taxon>
        <taxon>Salamandroidea</taxon>
        <taxon>Salamandridae</taxon>
        <taxon>Pleurodelinae</taxon>
        <taxon>Pleurodeles</taxon>
    </lineage>
</organism>
<proteinExistence type="predicted"/>
<feature type="region of interest" description="Disordered" evidence="1">
    <location>
        <begin position="1"/>
        <end position="78"/>
    </location>
</feature>
<keyword evidence="3" id="KW-1185">Reference proteome</keyword>
<gene>
    <name evidence="2" type="ORF">NDU88_006103</name>
</gene>
<feature type="compositionally biased region" description="Low complexity" evidence="1">
    <location>
        <begin position="90"/>
        <end position="101"/>
    </location>
</feature>
<accession>A0AAV7VLU7</accession>
<dbReference type="Proteomes" id="UP001066276">
    <property type="component" value="Chromosome 2_1"/>
</dbReference>
<reference evidence="2" key="1">
    <citation type="journal article" date="2022" name="bioRxiv">
        <title>Sequencing and chromosome-scale assembly of the giantPleurodeles waltlgenome.</title>
        <authorList>
            <person name="Brown T."/>
            <person name="Elewa A."/>
            <person name="Iarovenko S."/>
            <person name="Subramanian E."/>
            <person name="Araus A.J."/>
            <person name="Petzold A."/>
            <person name="Susuki M."/>
            <person name="Suzuki K.-i.T."/>
            <person name="Hayashi T."/>
            <person name="Toyoda A."/>
            <person name="Oliveira C."/>
            <person name="Osipova E."/>
            <person name="Leigh N.D."/>
            <person name="Simon A."/>
            <person name="Yun M.H."/>
        </authorList>
    </citation>
    <scope>NUCLEOTIDE SEQUENCE</scope>
    <source>
        <strain evidence="2">20211129_DDA</strain>
        <tissue evidence="2">Liver</tissue>
    </source>
</reference>
<dbReference type="AlphaFoldDB" id="A0AAV7VLU7"/>
<protein>
    <submittedName>
        <fullName evidence="2">Uncharacterized protein</fullName>
    </submittedName>
</protein>
<evidence type="ECO:0000313" key="2">
    <source>
        <dbReference type="EMBL" id="KAJ1202303.1"/>
    </source>
</evidence>
<name>A0AAV7VLU7_PLEWA</name>
<sequence length="161" mass="16337">MSSLLPPLALEEEAGSAVRSQSTIHAKAPSGTANSRCEKEPCALEKEPKTAQPLGQSQAPLAGLGAGSVSRGGGQWRSVPYWEGESTLIAAPGSARPGRAGPWREKGGCGEQSRAWSGSGSSCGRLTAPPPPGTPGSQRCSGGEPGSPQCPAIRGCRYIVS</sequence>
<evidence type="ECO:0000256" key="1">
    <source>
        <dbReference type="SAM" id="MobiDB-lite"/>
    </source>
</evidence>
<feature type="compositionally biased region" description="Gly residues" evidence="1">
    <location>
        <begin position="64"/>
        <end position="75"/>
    </location>
</feature>
<evidence type="ECO:0000313" key="3">
    <source>
        <dbReference type="Proteomes" id="UP001066276"/>
    </source>
</evidence>
<feature type="region of interest" description="Disordered" evidence="1">
    <location>
        <begin position="90"/>
        <end position="150"/>
    </location>
</feature>
<comment type="caution">
    <text evidence="2">The sequence shown here is derived from an EMBL/GenBank/DDBJ whole genome shotgun (WGS) entry which is preliminary data.</text>
</comment>
<feature type="compositionally biased region" description="Basic and acidic residues" evidence="1">
    <location>
        <begin position="36"/>
        <end position="49"/>
    </location>
</feature>
<dbReference type="EMBL" id="JANPWB010000003">
    <property type="protein sequence ID" value="KAJ1202303.1"/>
    <property type="molecule type" value="Genomic_DNA"/>
</dbReference>
<feature type="compositionally biased region" description="Polar residues" evidence="1">
    <location>
        <begin position="114"/>
        <end position="124"/>
    </location>
</feature>